<comment type="caution">
    <text evidence="1">The sequence shown here is derived from an EMBL/GenBank/DDBJ whole genome shotgun (WGS) entry which is preliminary data.</text>
</comment>
<evidence type="ECO:0000313" key="1">
    <source>
        <dbReference type="EMBL" id="KAJ8889681.1"/>
    </source>
</evidence>
<sequence length="209" mass="23818">MIMELSSSLKLSGGDNWAVWKFQIEEEDFGIVSGAEVEPVEGKNKKVWVQNDAPAQELIVSRMESGQLTHLLSCTTSCEMLSKLKSGKVEESERTNFRQMLITKVLMSLPEQFKHFHSAWESVPLEMQSVQDLTSMLLIEEERIGSRDEEVIALTSDGHLARFCDKNKETRTCHYCNKRGHLIANRRMSKAKNDNIENEVNAFMTFSAE</sequence>
<accession>A0ABQ9HZ71</accession>
<dbReference type="Gene3D" id="4.10.60.10">
    <property type="entry name" value="Zinc finger, CCHC-type"/>
    <property type="match status" value="1"/>
</dbReference>
<proteinExistence type="predicted"/>
<keyword evidence="2" id="KW-1185">Reference proteome</keyword>
<evidence type="ECO:0000313" key="2">
    <source>
        <dbReference type="Proteomes" id="UP001159363"/>
    </source>
</evidence>
<reference evidence="1 2" key="1">
    <citation type="submission" date="2023-02" db="EMBL/GenBank/DDBJ databases">
        <title>LHISI_Scaffold_Assembly.</title>
        <authorList>
            <person name="Stuart O.P."/>
            <person name="Cleave R."/>
            <person name="Magrath M.J.L."/>
            <person name="Mikheyev A.S."/>
        </authorList>
    </citation>
    <scope>NUCLEOTIDE SEQUENCE [LARGE SCALE GENOMIC DNA]</scope>
    <source>
        <strain evidence="1">Daus_M_001</strain>
        <tissue evidence="1">Leg muscle</tissue>
    </source>
</reference>
<name>A0ABQ9HZ71_9NEOP</name>
<protein>
    <submittedName>
        <fullName evidence="1">Uncharacterized protein</fullName>
    </submittedName>
</protein>
<gene>
    <name evidence="1" type="ORF">PR048_009182</name>
</gene>
<organism evidence="1 2">
    <name type="scientific">Dryococelus australis</name>
    <dbReference type="NCBI Taxonomy" id="614101"/>
    <lineage>
        <taxon>Eukaryota</taxon>
        <taxon>Metazoa</taxon>
        <taxon>Ecdysozoa</taxon>
        <taxon>Arthropoda</taxon>
        <taxon>Hexapoda</taxon>
        <taxon>Insecta</taxon>
        <taxon>Pterygota</taxon>
        <taxon>Neoptera</taxon>
        <taxon>Polyneoptera</taxon>
        <taxon>Phasmatodea</taxon>
        <taxon>Verophasmatodea</taxon>
        <taxon>Anareolatae</taxon>
        <taxon>Phasmatidae</taxon>
        <taxon>Eurycanthinae</taxon>
        <taxon>Dryococelus</taxon>
    </lineage>
</organism>
<dbReference type="Proteomes" id="UP001159363">
    <property type="component" value="Chromosome 3"/>
</dbReference>
<dbReference type="EMBL" id="JARBHB010000003">
    <property type="protein sequence ID" value="KAJ8889681.1"/>
    <property type="molecule type" value="Genomic_DNA"/>
</dbReference>